<comment type="caution">
    <text evidence="2">The sequence shown here is derived from an EMBL/GenBank/DDBJ whole genome shotgun (WGS) entry which is preliminary data.</text>
</comment>
<dbReference type="EMBL" id="JBHEZY010000013">
    <property type="protein sequence ID" value="MFC1434367.1"/>
    <property type="molecule type" value="Genomic_DNA"/>
</dbReference>
<keyword evidence="1" id="KW-0472">Membrane</keyword>
<evidence type="ECO:0000256" key="1">
    <source>
        <dbReference type="SAM" id="Phobius"/>
    </source>
</evidence>
<name>A0ABV6X7U7_9ACTN</name>
<sequence>MALFLFILLVAVVFGFVGAIVKGLIWLLVIGCVLFVLALLYAGLKMGRKTAKTKTR</sequence>
<feature type="transmembrane region" description="Helical" evidence="1">
    <location>
        <begin position="25"/>
        <end position="44"/>
    </location>
</feature>
<keyword evidence="1" id="KW-1133">Transmembrane helix</keyword>
<accession>A0ABV6X7U7</accession>
<evidence type="ECO:0000313" key="2">
    <source>
        <dbReference type="EMBL" id="MFC1434367.1"/>
    </source>
</evidence>
<reference evidence="2 3" key="1">
    <citation type="submission" date="2024-09" db="EMBL/GenBank/DDBJ databases">
        <authorList>
            <person name="Lee S.D."/>
        </authorList>
    </citation>
    <scope>NUCLEOTIDE SEQUENCE [LARGE SCALE GENOMIC DNA]</scope>
    <source>
        <strain evidence="2 3">N1-3</strain>
    </source>
</reference>
<dbReference type="RefSeq" id="WP_380556796.1">
    <property type="nucleotide sequence ID" value="NZ_JBHEZY010000013.1"/>
</dbReference>
<evidence type="ECO:0000313" key="3">
    <source>
        <dbReference type="Proteomes" id="UP001592530"/>
    </source>
</evidence>
<keyword evidence="1" id="KW-0812">Transmembrane</keyword>
<protein>
    <submittedName>
        <fullName evidence="2">Uncharacterized protein</fullName>
    </submittedName>
</protein>
<organism evidence="2 3">
    <name type="scientific">Streptacidiphilus alkalitolerans</name>
    <dbReference type="NCBI Taxonomy" id="3342712"/>
    <lineage>
        <taxon>Bacteria</taxon>
        <taxon>Bacillati</taxon>
        <taxon>Actinomycetota</taxon>
        <taxon>Actinomycetes</taxon>
        <taxon>Kitasatosporales</taxon>
        <taxon>Streptomycetaceae</taxon>
        <taxon>Streptacidiphilus</taxon>
    </lineage>
</organism>
<proteinExistence type="predicted"/>
<dbReference type="Proteomes" id="UP001592530">
    <property type="component" value="Unassembled WGS sequence"/>
</dbReference>
<gene>
    <name evidence="2" type="ORF">ACEZDB_27380</name>
</gene>